<comment type="caution">
    <text evidence="3">The sequence shown here is derived from an EMBL/GenBank/DDBJ whole genome shotgun (WGS) entry which is preliminary data.</text>
</comment>
<dbReference type="PANTHER" id="PTHR11895:SF7">
    <property type="entry name" value="GLUTAMYL-TRNA(GLN) AMIDOTRANSFERASE SUBUNIT A, MITOCHONDRIAL"/>
    <property type="match status" value="1"/>
</dbReference>
<dbReference type="Pfam" id="PF01425">
    <property type="entry name" value="Amidase"/>
    <property type="match status" value="1"/>
</dbReference>
<evidence type="ECO:0000313" key="4">
    <source>
        <dbReference type="Proteomes" id="UP001589702"/>
    </source>
</evidence>
<dbReference type="RefSeq" id="WP_308193853.1">
    <property type="nucleotide sequence ID" value="NZ_BAAAWN010000001.1"/>
</dbReference>
<dbReference type="InterPro" id="IPR000120">
    <property type="entry name" value="Amidase"/>
</dbReference>
<dbReference type="Proteomes" id="UP001589702">
    <property type="component" value="Unassembled WGS sequence"/>
</dbReference>
<dbReference type="Gene3D" id="3.90.1300.10">
    <property type="entry name" value="Amidase signature (AS) domain"/>
    <property type="match status" value="1"/>
</dbReference>
<dbReference type="InterPro" id="IPR036928">
    <property type="entry name" value="AS_sf"/>
</dbReference>
<evidence type="ECO:0000256" key="1">
    <source>
        <dbReference type="ARBA" id="ARBA00009199"/>
    </source>
</evidence>
<organism evidence="3 4">
    <name type="scientific">Arthrobacter ramosus</name>
    <dbReference type="NCBI Taxonomy" id="1672"/>
    <lineage>
        <taxon>Bacteria</taxon>
        <taxon>Bacillati</taxon>
        <taxon>Actinomycetota</taxon>
        <taxon>Actinomycetes</taxon>
        <taxon>Micrococcales</taxon>
        <taxon>Micrococcaceae</taxon>
        <taxon>Arthrobacter</taxon>
    </lineage>
</organism>
<sequence>MTIPPGSQDPKAWHHALSISRLAGSERRSRRTAMDFAGVQALVSPTLPSIAPIEADMSHSLTGSTGKDSLSSALMMLSPANLTGMPGLSIPCGFAGGQPVGMHFLGREFAEADLLGIAHVYEKHTSWHTKVPVRG</sequence>
<dbReference type="EMBL" id="JBHMBC010000026">
    <property type="protein sequence ID" value="MFB9821123.1"/>
    <property type="molecule type" value="Genomic_DNA"/>
</dbReference>
<dbReference type="SUPFAM" id="SSF75304">
    <property type="entry name" value="Amidase signature (AS) enzymes"/>
    <property type="match status" value="1"/>
</dbReference>
<protein>
    <submittedName>
        <fullName evidence="3">Amidase family protein</fullName>
    </submittedName>
</protein>
<name>A0ABV5Y2D3_ARTRM</name>
<gene>
    <name evidence="3" type="ORF">ACFFP1_16645</name>
</gene>
<comment type="similarity">
    <text evidence="1">Belongs to the amidase family.</text>
</comment>
<evidence type="ECO:0000313" key="3">
    <source>
        <dbReference type="EMBL" id="MFB9821123.1"/>
    </source>
</evidence>
<keyword evidence="4" id="KW-1185">Reference proteome</keyword>
<reference evidence="3 4" key="1">
    <citation type="submission" date="2024-09" db="EMBL/GenBank/DDBJ databases">
        <authorList>
            <person name="Sun Q."/>
            <person name="Mori K."/>
        </authorList>
    </citation>
    <scope>NUCLEOTIDE SEQUENCE [LARGE SCALE GENOMIC DNA]</scope>
    <source>
        <strain evidence="3 4">JCM 1334</strain>
    </source>
</reference>
<evidence type="ECO:0000259" key="2">
    <source>
        <dbReference type="Pfam" id="PF01425"/>
    </source>
</evidence>
<feature type="domain" description="Amidase" evidence="2">
    <location>
        <begin position="27"/>
        <end position="115"/>
    </location>
</feature>
<accession>A0ABV5Y2D3</accession>
<dbReference type="InterPro" id="IPR023631">
    <property type="entry name" value="Amidase_dom"/>
</dbReference>
<proteinExistence type="inferred from homology"/>
<dbReference type="PANTHER" id="PTHR11895">
    <property type="entry name" value="TRANSAMIDASE"/>
    <property type="match status" value="1"/>
</dbReference>